<evidence type="ECO:0000313" key="3">
    <source>
        <dbReference type="Proteomes" id="UP000625711"/>
    </source>
</evidence>
<dbReference type="EMBL" id="JAACXV010013673">
    <property type="protein sequence ID" value="KAF7272837.1"/>
    <property type="molecule type" value="Genomic_DNA"/>
</dbReference>
<evidence type="ECO:0000313" key="2">
    <source>
        <dbReference type="EMBL" id="KAF7272837.1"/>
    </source>
</evidence>
<protein>
    <submittedName>
        <fullName evidence="2">Uncharacterized protein</fullName>
    </submittedName>
</protein>
<gene>
    <name evidence="2" type="ORF">GWI33_014401</name>
</gene>
<evidence type="ECO:0000256" key="1">
    <source>
        <dbReference type="SAM" id="MobiDB-lite"/>
    </source>
</evidence>
<feature type="compositionally biased region" description="Basic and acidic residues" evidence="1">
    <location>
        <begin position="1"/>
        <end position="27"/>
    </location>
</feature>
<name>A0A834I1H4_RHYFE</name>
<comment type="caution">
    <text evidence="2">The sequence shown here is derived from an EMBL/GenBank/DDBJ whole genome shotgun (WGS) entry which is preliminary data.</text>
</comment>
<keyword evidence="3" id="KW-1185">Reference proteome</keyword>
<proteinExistence type="predicted"/>
<accession>A0A834I1H4</accession>
<sequence length="109" mass="12341">MPRRHTREDGPWKEEHSEGRWGGERPADGATRPGSSVENRHPQHSLAKRRATRFSARLPHSRVADSQDSSPRSVLIYRAREINCLVRSNIGLSGRKRSRCDGELKSSDV</sequence>
<reference evidence="2" key="1">
    <citation type="submission" date="2020-08" db="EMBL/GenBank/DDBJ databases">
        <title>Genome sequencing and assembly of the red palm weevil Rhynchophorus ferrugineus.</title>
        <authorList>
            <person name="Dias G.B."/>
            <person name="Bergman C.M."/>
            <person name="Manee M."/>
        </authorList>
    </citation>
    <scope>NUCLEOTIDE SEQUENCE</scope>
    <source>
        <strain evidence="2">AA-2017</strain>
        <tissue evidence="2">Whole larva</tissue>
    </source>
</reference>
<dbReference type="AlphaFoldDB" id="A0A834I1H4"/>
<dbReference type="Proteomes" id="UP000625711">
    <property type="component" value="Unassembled WGS sequence"/>
</dbReference>
<organism evidence="2 3">
    <name type="scientific">Rhynchophorus ferrugineus</name>
    <name type="common">Red palm weevil</name>
    <name type="synonym">Curculio ferrugineus</name>
    <dbReference type="NCBI Taxonomy" id="354439"/>
    <lineage>
        <taxon>Eukaryota</taxon>
        <taxon>Metazoa</taxon>
        <taxon>Ecdysozoa</taxon>
        <taxon>Arthropoda</taxon>
        <taxon>Hexapoda</taxon>
        <taxon>Insecta</taxon>
        <taxon>Pterygota</taxon>
        <taxon>Neoptera</taxon>
        <taxon>Endopterygota</taxon>
        <taxon>Coleoptera</taxon>
        <taxon>Polyphaga</taxon>
        <taxon>Cucujiformia</taxon>
        <taxon>Curculionidae</taxon>
        <taxon>Dryophthorinae</taxon>
        <taxon>Rhynchophorus</taxon>
    </lineage>
</organism>
<feature type="region of interest" description="Disordered" evidence="1">
    <location>
        <begin position="1"/>
        <end position="72"/>
    </location>
</feature>
<feature type="compositionally biased region" description="Basic residues" evidence="1">
    <location>
        <begin position="42"/>
        <end position="52"/>
    </location>
</feature>